<feature type="signal peptide" evidence="2">
    <location>
        <begin position="1"/>
        <end position="19"/>
    </location>
</feature>
<feature type="chain" id="PRO_5019311949" evidence="2">
    <location>
        <begin position="20"/>
        <end position="149"/>
    </location>
</feature>
<feature type="domain" description="DUF4174" evidence="3">
    <location>
        <begin position="46"/>
        <end position="140"/>
    </location>
</feature>
<keyword evidence="5" id="KW-1185">Reference proteome</keyword>
<protein>
    <submittedName>
        <fullName evidence="4">DUF4174 domain-containing protein</fullName>
    </submittedName>
</protein>
<proteinExistence type="predicted"/>
<evidence type="ECO:0000313" key="4">
    <source>
        <dbReference type="EMBL" id="AZL58491.1"/>
    </source>
</evidence>
<sequence length="149" mass="16895">MRPLHALVFAALLPLAAVAQDSPVETPVFGPVSAADVVFDEQKFVKRPVVVFADSPNDPSFIRQMDLLARAYPDLEERDVLLVTDTHPEADSEWRHKLRPRGFSLVIMDKDLRPVIRKPNPWTVREITAAIDKLPLRRQEVLERNPAGR</sequence>
<name>A0A3S8U4H0_9RHOB</name>
<dbReference type="Pfam" id="PF13778">
    <property type="entry name" value="DUF4174"/>
    <property type="match status" value="1"/>
</dbReference>
<evidence type="ECO:0000259" key="3">
    <source>
        <dbReference type="Pfam" id="PF13778"/>
    </source>
</evidence>
<keyword evidence="1 2" id="KW-0732">Signal</keyword>
<dbReference type="Proteomes" id="UP000282002">
    <property type="component" value="Chromosome"/>
</dbReference>
<dbReference type="OrthoDB" id="7362103at2"/>
<accession>A0A3S8U4H0</accession>
<dbReference type="InterPro" id="IPR025232">
    <property type="entry name" value="DUF4174"/>
</dbReference>
<organism evidence="4 5">
    <name type="scientific">Tabrizicola piscis</name>
    <dbReference type="NCBI Taxonomy" id="2494374"/>
    <lineage>
        <taxon>Bacteria</taxon>
        <taxon>Pseudomonadati</taxon>
        <taxon>Pseudomonadota</taxon>
        <taxon>Alphaproteobacteria</taxon>
        <taxon>Rhodobacterales</taxon>
        <taxon>Paracoccaceae</taxon>
        <taxon>Tabrizicola</taxon>
    </lineage>
</organism>
<dbReference type="AlphaFoldDB" id="A0A3S8U4H0"/>
<evidence type="ECO:0000256" key="2">
    <source>
        <dbReference type="SAM" id="SignalP"/>
    </source>
</evidence>
<reference evidence="4 5" key="1">
    <citation type="submission" date="2018-12" db="EMBL/GenBank/DDBJ databases">
        <title>Complete genome sequencing of Tabrizicola sp. K13M18.</title>
        <authorList>
            <person name="Bae J.-W."/>
        </authorList>
    </citation>
    <scope>NUCLEOTIDE SEQUENCE [LARGE SCALE GENOMIC DNA]</scope>
    <source>
        <strain evidence="4 5">K13M18</strain>
    </source>
</reference>
<dbReference type="EMBL" id="CP034328">
    <property type="protein sequence ID" value="AZL58491.1"/>
    <property type="molecule type" value="Genomic_DNA"/>
</dbReference>
<gene>
    <name evidence="4" type="ORF">EI545_06390</name>
</gene>
<evidence type="ECO:0000313" key="5">
    <source>
        <dbReference type="Proteomes" id="UP000282002"/>
    </source>
</evidence>
<evidence type="ECO:0000256" key="1">
    <source>
        <dbReference type="ARBA" id="ARBA00022729"/>
    </source>
</evidence>
<dbReference type="KEGG" id="taw:EI545_06390"/>
<dbReference type="RefSeq" id="WP_125324692.1">
    <property type="nucleotide sequence ID" value="NZ_CP034328.1"/>
</dbReference>